<evidence type="ECO:0000256" key="1">
    <source>
        <dbReference type="ARBA" id="ARBA00022737"/>
    </source>
</evidence>
<dbReference type="PROSITE" id="PS50005">
    <property type="entry name" value="TPR"/>
    <property type="match status" value="2"/>
</dbReference>
<dbReference type="Gene3D" id="1.25.40.10">
    <property type="entry name" value="Tetratricopeptide repeat domain"/>
    <property type="match status" value="1"/>
</dbReference>
<dbReference type="PANTHER" id="PTHR44943:SF8">
    <property type="entry name" value="TPR REPEAT-CONTAINING PROTEIN MJ0263"/>
    <property type="match status" value="1"/>
</dbReference>
<evidence type="ECO:0000256" key="3">
    <source>
        <dbReference type="PROSITE-ProRule" id="PRU00339"/>
    </source>
</evidence>
<dbReference type="InterPro" id="IPR051685">
    <property type="entry name" value="Ycf3/AcsC/BcsC/TPR_MFPF"/>
</dbReference>
<organism evidence="4">
    <name type="scientific">Candidatus Kentrum sp. LFY</name>
    <dbReference type="NCBI Taxonomy" id="2126342"/>
    <lineage>
        <taxon>Bacteria</taxon>
        <taxon>Pseudomonadati</taxon>
        <taxon>Pseudomonadota</taxon>
        <taxon>Gammaproteobacteria</taxon>
        <taxon>Candidatus Kentrum</taxon>
    </lineage>
</organism>
<dbReference type="Pfam" id="PF13431">
    <property type="entry name" value="TPR_17"/>
    <property type="match status" value="1"/>
</dbReference>
<feature type="repeat" description="TPR" evidence="3">
    <location>
        <begin position="121"/>
        <end position="154"/>
    </location>
</feature>
<dbReference type="PANTHER" id="PTHR44943">
    <property type="entry name" value="CELLULOSE SYNTHASE OPERON PROTEIN C"/>
    <property type="match status" value="1"/>
</dbReference>
<name>A0A450UHT9_9GAMM</name>
<dbReference type="InterPro" id="IPR019734">
    <property type="entry name" value="TPR_rpt"/>
</dbReference>
<keyword evidence="1" id="KW-0677">Repeat</keyword>
<dbReference type="SUPFAM" id="SSF48452">
    <property type="entry name" value="TPR-like"/>
    <property type="match status" value="1"/>
</dbReference>
<dbReference type="InterPro" id="IPR013360">
    <property type="entry name" value="Pilus_4_PilW"/>
</dbReference>
<feature type="repeat" description="TPR" evidence="3">
    <location>
        <begin position="87"/>
        <end position="120"/>
    </location>
</feature>
<dbReference type="AlphaFoldDB" id="A0A450UHT9"/>
<dbReference type="Pfam" id="PF13414">
    <property type="entry name" value="TPR_11"/>
    <property type="match status" value="1"/>
</dbReference>
<dbReference type="SMART" id="SM00028">
    <property type="entry name" value="TPR"/>
    <property type="match status" value="4"/>
</dbReference>
<proteinExistence type="predicted"/>
<reference evidence="4" key="1">
    <citation type="submission" date="2019-02" db="EMBL/GenBank/DDBJ databases">
        <authorList>
            <person name="Gruber-Vodicka R. H."/>
            <person name="Seah K. B. B."/>
        </authorList>
    </citation>
    <scope>NUCLEOTIDE SEQUENCE</scope>
    <source>
        <strain evidence="4">BECK_M7</strain>
    </source>
</reference>
<protein>
    <submittedName>
        <fullName evidence="4">Type IV pilus assembly protein PilF</fullName>
    </submittedName>
</protein>
<evidence type="ECO:0000313" key="4">
    <source>
        <dbReference type="EMBL" id="VFJ92084.1"/>
    </source>
</evidence>
<evidence type="ECO:0000256" key="2">
    <source>
        <dbReference type="ARBA" id="ARBA00022803"/>
    </source>
</evidence>
<gene>
    <name evidence="4" type="ORF">BECKLFY1418B_GA0070995_103115</name>
</gene>
<accession>A0A450UHT9</accession>
<dbReference type="EMBL" id="CAADFF010000031">
    <property type="protein sequence ID" value="VFJ92084.1"/>
    <property type="molecule type" value="Genomic_DNA"/>
</dbReference>
<dbReference type="NCBIfam" id="TIGR02521">
    <property type="entry name" value="type_IV_pilW"/>
    <property type="match status" value="1"/>
</dbReference>
<keyword evidence="2 3" id="KW-0802">TPR repeat</keyword>
<sequence length="317" mass="36124">MFGWGCSPIMAMLHPGTMTTAEAWKRRSRIDLRSRYQCERSQKTPRFRSRRIETLLLLLLLLPLAGCVTDSGLPNAAHIETQKDHWAELHTQLAIAYLEKGDNDLAWERLERALAIRPNYPDAHNALGSLYQRLNRLEKAEWHYRHAILLNPSYSGAYNNLGVLLCATGRQTEAEQCFLKAIANPRYREPEIAMSNAGDCAYFVGDLQKAETYLRRALSFNMELPDPLLTMAALSLSKGHPLSARGYLRRYSNVATHTAHSLWLGLRIEKRLGNRDAVSSYALLLRTHHPDSREARLLHEFEVYGKSLPLHDDPPSR</sequence>
<dbReference type="InterPro" id="IPR011990">
    <property type="entry name" value="TPR-like_helical_dom_sf"/>
</dbReference>